<organism evidence="1 2">
    <name type="scientific">Lentzea flaviverrucosa</name>
    <dbReference type="NCBI Taxonomy" id="200379"/>
    <lineage>
        <taxon>Bacteria</taxon>
        <taxon>Bacillati</taxon>
        <taxon>Actinomycetota</taxon>
        <taxon>Actinomycetes</taxon>
        <taxon>Pseudonocardiales</taxon>
        <taxon>Pseudonocardiaceae</taxon>
        <taxon>Lentzea</taxon>
    </lineage>
</organism>
<evidence type="ECO:0000313" key="1">
    <source>
        <dbReference type="EMBL" id="SES28601.1"/>
    </source>
</evidence>
<sequence length="48" mass="5318">MTSPVQGYTREISEGPYGRLTRVLAEATPAERKTVLDGLETLRTLLAR</sequence>
<dbReference type="AlphaFoldDB" id="A0A1H9W4B6"/>
<accession>A0A1H9W4B6</accession>
<dbReference type="EMBL" id="FOFT01000011">
    <property type="protein sequence ID" value="SES28601.1"/>
    <property type="molecule type" value="Genomic_DNA"/>
</dbReference>
<proteinExistence type="predicted"/>
<reference evidence="2" key="1">
    <citation type="submission" date="2016-10" db="EMBL/GenBank/DDBJ databases">
        <authorList>
            <person name="Varghese N."/>
            <person name="Submissions S."/>
        </authorList>
    </citation>
    <scope>NUCLEOTIDE SEQUENCE [LARGE SCALE GENOMIC DNA]</scope>
    <source>
        <strain evidence="2">CGMCC 4.578</strain>
    </source>
</reference>
<evidence type="ECO:0000313" key="2">
    <source>
        <dbReference type="Proteomes" id="UP000199028"/>
    </source>
</evidence>
<dbReference type="Proteomes" id="UP000199028">
    <property type="component" value="Unassembled WGS sequence"/>
</dbReference>
<name>A0A1H9W4B6_9PSEU</name>
<gene>
    <name evidence="1" type="ORF">SAMN05216195_11139</name>
</gene>
<protein>
    <submittedName>
        <fullName evidence="1">Uncharacterized protein</fullName>
    </submittedName>
</protein>
<keyword evidence="2" id="KW-1185">Reference proteome</keyword>